<name>A0ACC1J0E4_9FUNG</name>
<comment type="caution">
    <text evidence="1">The sequence shown here is derived from an EMBL/GenBank/DDBJ whole genome shotgun (WGS) entry which is preliminary data.</text>
</comment>
<dbReference type="Proteomes" id="UP001150603">
    <property type="component" value="Unassembled WGS sequence"/>
</dbReference>
<accession>A0ACC1J0E4</accession>
<proteinExistence type="predicted"/>
<gene>
    <name evidence="1" type="ORF">FBU59_006294</name>
</gene>
<evidence type="ECO:0000313" key="1">
    <source>
        <dbReference type="EMBL" id="KAJ1932661.1"/>
    </source>
</evidence>
<dbReference type="EMBL" id="JANBPW010005418">
    <property type="protein sequence ID" value="KAJ1932661.1"/>
    <property type="molecule type" value="Genomic_DNA"/>
</dbReference>
<feature type="non-terminal residue" evidence="1">
    <location>
        <position position="1"/>
    </location>
</feature>
<evidence type="ECO:0000313" key="2">
    <source>
        <dbReference type="Proteomes" id="UP001150603"/>
    </source>
</evidence>
<sequence>IGSLGAEEINLTFADGHFVSIDGQSMYLALRLCVDANADAEEAPAFSYKKYHFGMPLSDALGYGPPANHEPLASLAKAHSSLAMPNATAQFLVAPRRPGAALGVFMTSADARPAFSAVDIAGRVAARVTGAVLSLAKAYLWRDAEQPDPSDTATAVPCTFWVQDAPRQVLEIIVAPPQYQLAACRDSLGRIVVMDLDAAEAVQMLKGVRGSQCAWAETNGRLFIVVYVTRRALGWAGL</sequence>
<reference evidence="1" key="1">
    <citation type="submission" date="2022-07" db="EMBL/GenBank/DDBJ databases">
        <title>Phylogenomic reconstructions and comparative analyses of Kickxellomycotina fungi.</title>
        <authorList>
            <person name="Reynolds N.K."/>
            <person name="Stajich J.E."/>
            <person name="Barry K."/>
            <person name="Grigoriev I.V."/>
            <person name="Crous P."/>
            <person name="Smith M.E."/>
        </authorList>
    </citation>
    <scope>NUCLEOTIDE SEQUENCE</scope>
    <source>
        <strain evidence="1">NRRL 5244</strain>
    </source>
</reference>
<organism evidence="1 2">
    <name type="scientific">Linderina macrospora</name>
    <dbReference type="NCBI Taxonomy" id="4868"/>
    <lineage>
        <taxon>Eukaryota</taxon>
        <taxon>Fungi</taxon>
        <taxon>Fungi incertae sedis</taxon>
        <taxon>Zoopagomycota</taxon>
        <taxon>Kickxellomycotina</taxon>
        <taxon>Kickxellomycetes</taxon>
        <taxon>Kickxellales</taxon>
        <taxon>Kickxellaceae</taxon>
        <taxon>Linderina</taxon>
    </lineage>
</organism>
<keyword evidence="2" id="KW-1185">Reference proteome</keyword>
<protein>
    <submittedName>
        <fullName evidence="1">Uncharacterized protein</fullName>
    </submittedName>
</protein>